<accession>A0AAD7N8H6</accession>
<reference evidence="2" key="1">
    <citation type="submission" date="2023-03" db="EMBL/GenBank/DDBJ databases">
        <title>Massive genome expansion in bonnet fungi (Mycena s.s.) driven by repeated elements and novel gene families across ecological guilds.</title>
        <authorList>
            <consortium name="Lawrence Berkeley National Laboratory"/>
            <person name="Harder C.B."/>
            <person name="Miyauchi S."/>
            <person name="Viragh M."/>
            <person name="Kuo A."/>
            <person name="Thoen E."/>
            <person name="Andreopoulos B."/>
            <person name="Lu D."/>
            <person name="Skrede I."/>
            <person name="Drula E."/>
            <person name="Henrissat B."/>
            <person name="Morin E."/>
            <person name="Kohler A."/>
            <person name="Barry K."/>
            <person name="LaButti K."/>
            <person name="Morin E."/>
            <person name="Salamov A."/>
            <person name="Lipzen A."/>
            <person name="Mereny Z."/>
            <person name="Hegedus B."/>
            <person name="Baldrian P."/>
            <person name="Stursova M."/>
            <person name="Weitz H."/>
            <person name="Taylor A."/>
            <person name="Grigoriev I.V."/>
            <person name="Nagy L.G."/>
            <person name="Martin F."/>
            <person name="Kauserud H."/>
        </authorList>
    </citation>
    <scope>NUCLEOTIDE SEQUENCE</scope>
    <source>
        <strain evidence="2">CBHHK182m</strain>
    </source>
</reference>
<name>A0AAD7N8H6_9AGAR</name>
<proteinExistence type="predicted"/>
<organism evidence="2 3">
    <name type="scientific">Mycena metata</name>
    <dbReference type="NCBI Taxonomy" id="1033252"/>
    <lineage>
        <taxon>Eukaryota</taxon>
        <taxon>Fungi</taxon>
        <taxon>Dikarya</taxon>
        <taxon>Basidiomycota</taxon>
        <taxon>Agaricomycotina</taxon>
        <taxon>Agaricomycetes</taxon>
        <taxon>Agaricomycetidae</taxon>
        <taxon>Agaricales</taxon>
        <taxon>Marasmiineae</taxon>
        <taxon>Mycenaceae</taxon>
        <taxon>Mycena</taxon>
    </lineage>
</organism>
<keyword evidence="3" id="KW-1185">Reference proteome</keyword>
<gene>
    <name evidence="2" type="ORF">B0H16DRAFT_1848208</name>
</gene>
<evidence type="ECO:0000313" key="2">
    <source>
        <dbReference type="EMBL" id="KAJ7748990.1"/>
    </source>
</evidence>
<evidence type="ECO:0000313" key="3">
    <source>
        <dbReference type="Proteomes" id="UP001215598"/>
    </source>
</evidence>
<evidence type="ECO:0000256" key="1">
    <source>
        <dbReference type="SAM" id="SignalP"/>
    </source>
</evidence>
<comment type="caution">
    <text evidence="2">The sequence shown here is derived from an EMBL/GenBank/DDBJ whole genome shotgun (WGS) entry which is preliminary data.</text>
</comment>
<feature type="signal peptide" evidence="1">
    <location>
        <begin position="1"/>
        <end position="30"/>
    </location>
</feature>
<dbReference type="EMBL" id="JARKIB010000071">
    <property type="protein sequence ID" value="KAJ7748990.1"/>
    <property type="molecule type" value="Genomic_DNA"/>
</dbReference>
<keyword evidence="1" id="KW-0732">Signal</keyword>
<dbReference type="Proteomes" id="UP001215598">
    <property type="component" value="Unassembled WGS sequence"/>
</dbReference>
<sequence>MMYSSFHWLRSFALWLTPGISLHQLQIVEGTITWLCAAPPTHFFNLRRHYYYNIAEDGANKKGYHILDYTMGDEYIPAEELTVEPDGDKSTLDTNLLQDPEESWLMERMDVEADEIPELLLIENALLQAENDVDEYLIRQWALEDDEFFEFLEFFGLLGLGL</sequence>
<dbReference type="AlphaFoldDB" id="A0AAD7N8H6"/>
<feature type="chain" id="PRO_5042267888" evidence="1">
    <location>
        <begin position="31"/>
        <end position="162"/>
    </location>
</feature>
<protein>
    <submittedName>
        <fullName evidence="2">Uncharacterized protein</fullName>
    </submittedName>
</protein>